<feature type="compositionally biased region" description="Polar residues" evidence="1">
    <location>
        <begin position="1"/>
        <end position="11"/>
    </location>
</feature>
<organism evidence="2 3">
    <name type="scientific">Halorussus limi</name>
    <dbReference type="NCBI Taxonomy" id="2938695"/>
    <lineage>
        <taxon>Archaea</taxon>
        <taxon>Methanobacteriati</taxon>
        <taxon>Methanobacteriota</taxon>
        <taxon>Stenosarchaea group</taxon>
        <taxon>Halobacteria</taxon>
        <taxon>Halobacteriales</taxon>
        <taxon>Haladaptataceae</taxon>
        <taxon>Halorussus</taxon>
    </lineage>
</organism>
<dbReference type="AlphaFoldDB" id="A0A8U0HRA2"/>
<gene>
    <name evidence="2" type="ORF">M0R89_11560</name>
</gene>
<evidence type="ECO:0000313" key="3">
    <source>
        <dbReference type="Proteomes" id="UP000830729"/>
    </source>
</evidence>
<dbReference type="EMBL" id="CP096659">
    <property type="protein sequence ID" value="UPV73184.1"/>
    <property type="molecule type" value="Genomic_DNA"/>
</dbReference>
<protein>
    <submittedName>
        <fullName evidence="2">Uncharacterized protein</fullName>
    </submittedName>
</protein>
<sequence>MSTQNPSTDAQPTDKPSVPHWTHDYTVVPLDGDCWEIIDLVTDARAASYEDGRTTDVLLTGDKDDGTADKHVTGVAGEVATAMALGLPVLEALDLSVSPDGDAGVDLELRRGVEERAIDIKAYGGAPVGDPPRLLVEESKAESGPADAYVLAQTWDSEWAVIHGWTTREELLAEGWREGPPTWQQENWTMTASMLRPINELAAWADGVGWQW</sequence>
<keyword evidence="3" id="KW-1185">Reference proteome</keyword>
<name>A0A8U0HRA2_9EURY</name>
<evidence type="ECO:0000313" key="2">
    <source>
        <dbReference type="EMBL" id="UPV73184.1"/>
    </source>
</evidence>
<evidence type="ECO:0000256" key="1">
    <source>
        <dbReference type="SAM" id="MobiDB-lite"/>
    </source>
</evidence>
<proteinExistence type="predicted"/>
<dbReference type="GeneID" id="72185845"/>
<dbReference type="Proteomes" id="UP000830729">
    <property type="component" value="Chromosome"/>
</dbReference>
<accession>A0A8U0HRA2</accession>
<dbReference type="RefSeq" id="WP_248649240.1">
    <property type="nucleotide sequence ID" value="NZ_CP096659.1"/>
</dbReference>
<feature type="region of interest" description="Disordered" evidence="1">
    <location>
        <begin position="1"/>
        <end position="20"/>
    </location>
</feature>
<reference evidence="2 3" key="1">
    <citation type="submission" date="2022-04" db="EMBL/GenBank/DDBJ databases">
        <title>Diverse halophilic archaea isolated from saline environments.</title>
        <authorList>
            <person name="Cui H.-L."/>
        </authorList>
    </citation>
    <scope>NUCLEOTIDE SEQUENCE [LARGE SCALE GENOMIC DNA]</scope>
    <source>
        <strain evidence="2 3">XZYJT49</strain>
    </source>
</reference>
<dbReference type="KEGG" id="halx:M0R89_11560"/>